<reference evidence="3 4" key="1">
    <citation type="submission" date="2014-02" db="EMBL/GenBank/DDBJ databases">
        <title>Genome sequence of Xanthomonas axonopodis DSM 3585 (T).</title>
        <authorList>
            <person name="Midha S."/>
            <person name="Patil P.B."/>
        </authorList>
    </citation>
    <scope>NUCLEOTIDE SEQUENCE [LARGE SCALE GENOMIC DNA]</scope>
    <source>
        <strain evidence="3 4">DSM 3585</strain>
    </source>
</reference>
<dbReference type="SUPFAM" id="SSF52317">
    <property type="entry name" value="Class I glutamine amidotransferase-like"/>
    <property type="match status" value="1"/>
</dbReference>
<proteinExistence type="inferred from homology"/>
<dbReference type="EMBL" id="JFAQ01000020">
    <property type="protein sequence ID" value="KPL50345.1"/>
    <property type="molecule type" value="Genomic_DNA"/>
</dbReference>
<dbReference type="GO" id="GO:0016740">
    <property type="term" value="F:transferase activity"/>
    <property type="evidence" value="ECO:0007669"/>
    <property type="project" value="UniProtKB-KW"/>
</dbReference>
<keyword evidence="3" id="KW-0808">Transferase</keyword>
<gene>
    <name evidence="3" type="ORF">XAXN_01975</name>
</gene>
<evidence type="ECO:0000259" key="2">
    <source>
        <dbReference type="Pfam" id="PF01965"/>
    </source>
</evidence>
<dbReference type="Gene3D" id="3.40.50.880">
    <property type="match status" value="1"/>
</dbReference>
<feature type="domain" description="DJ-1/PfpI" evidence="2">
    <location>
        <begin position="9"/>
        <end position="176"/>
    </location>
</feature>
<dbReference type="InterPro" id="IPR006286">
    <property type="entry name" value="C56_PfpI-like"/>
</dbReference>
<dbReference type="Proteomes" id="UP000054035">
    <property type="component" value="Unassembled WGS sequence"/>
</dbReference>
<comment type="similarity">
    <text evidence="1">Belongs to the peptidase C56 family.</text>
</comment>
<dbReference type="PROSITE" id="PS51276">
    <property type="entry name" value="PEPTIDASE_C56_PFPI"/>
    <property type="match status" value="1"/>
</dbReference>
<evidence type="ECO:0000313" key="4">
    <source>
        <dbReference type="Proteomes" id="UP000054035"/>
    </source>
</evidence>
<evidence type="ECO:0000313" key="3">
    <source>
        <dbReference type="EMBL" id="KPL50345.1"/>
    </source>
</evidence>
<dbReference type="PANTHER" id="PTHR42733">
    <property type="entry name" value="DJ-1 PROTEIN"/>
    <property type="match status" value="1"/>
</dbReference>
<dbReference type="InterPro" id="IPR029062">
    <property type="entry name" value="Class_I_gatase-like"/>
</dbReference>
<evidence type="ECO:0000256" key="1">
    <source>
        <dbReference type="ARBA" id="ARBA00008542"/>
    </source>
</evidence>
<dbReference type="AlphaFoldDB" id="A0A0N8GE26"/>
<dbReference type="Pfam" id="PF01965">
    <property type="entry name" value="DJ-1_PfpI"/>
    <property type="match status" value="1"/>
</dbReference>
<sequence length="180" mass="19291">MSYSLSGRTVAVLATDGFEQSELTEPKRLLESWGAKVEVIAPGDGAKIRAWNHTNWGDSVAVDRPLAEATADPYDALVLPGGVLNPDTLRTDTQAIAFIRAFSTAQKPVAAICHGPWLLLESDLVRDRQVTSWPSVKTDLINAGARWQDAEVVVDGQLITSRKPDDIPAFAAAVAKALSA</sequence>
<dbReference type="OrthoDB" id="9792284at2"/>
<dbReference type="PANTHER" id="PTHR42733:SF12">
    <property type="entry name" value="PROTEINASE"/>
    <property type="match status" value="1"/>
</dbReference>
<dbReference type="CDD" id="cd03134">
    <property type="entry name" value="GATase1_PfpI_like"/>
    <property type="match status" value="1"/>
</dbReference>
<keyword evidence="3" id="KW-0315">Glutamine amidotransferase</keyword>
<dbReference type="NCBIfam" id="TIGR01382">
    <property type="entry name" value="PfpI"/>
    <property type="match status" value="1"/>
</dbReference>
<organism evidence="3 4">
    <name type="scientific">Xanthomonas axonopodis</name>
    <dbReference type="NCBI Taxonomy" id="53413"/>
    <lineage>
        <taxon>Bacteria</taxon>
        <taxon>Pseudomonadati</taxon>
        <taxon>Pseudomonadota</taxon>
        <taxon>Gammaproteobacteria</taxon>
        <taxon>Lysobacterales</taxon>
        <taxon>Lysobacteraceae</taxon>
        <taxon>Xanthomonas</taxon>
    </lineage>
</organism>
<accession>A0A0N8GE26</accession>
<dbReference type="RefSeq" id="WP_054318292.1">
    <property type="nucleotide sequence ID" value="NZ_JFAQ01000020.1"/>
</dbReference>
<dbReference type="InterPro" id="IPR002818">
    <property type="entry name" value="DJ-1/PfpI"/>
</dbReference>
<name>A0A0N8GE26_9XANT</name>
<protein>
    <submittedName>
        <fullName evidence="3">Glutamine amidotransferase</fullName>
    </submittedName>
</protein>
<comment type="caution">
    <text evidence="3">The sequence shown here is derived from an EMBL/GenBank/DDBJ whole genome shotgun (WGS) entry which is preliminary data.</text>
</comment>
<dbReference type="PATRIC" id="fig|53413.25.peg.1921"/>